<dbReference type="AlphaFoldDB" id="A0A243WAQ7"/>
<name>A0A243WAQ7_9BACT</name>
<feature type="signal peptide" evidence="2">
    <location>
        <begin position="1"/>
        <end position="20"/>
    </location>
</feature>
<comment type="caution">
    <text evidence="3">The sequence shown here is derived from an EMBL/GenBank/DDBJ whole genome shotgun (WGS) entry which is preliminary data.</text>
</comment>
<reference evidence="3 4" key="1">
    <citation type="submission" date="2017-01" db="EMBL/GenBank/DDBJ databases">
        <title>A new Hymenobacter.</title>
        <authorList>
            <person name="Liang Y."/>
            <person name="Feng F."/>
        </authorList>
    </citation>
    <scope>NUCLEOTIDE SEQUENCE [LARGE SCALE GENOMIC DNA]</scope>
    <source>
        <strain evidence="3">MIMBbqt21</strain>
    </source>
</reference>
<keyword evidence="4" id="KW-1185">Reference proteome</keyword>
<organism evidence="3 4">
    <name type="scientific">Hymenobacter crusticola</name>
    <dbReference type="NCBI Taxonomy" id="1770526"/>
    <lineage>
        <taxon>Bacteria</taxon>
        <taxon>Pseudomonadati</taxon>
        <taxon>Bacteroidota</taxon>
        <taxon>Cytophagia</taxon>
        <taxon>Cytophagales</taxon>
        <taxon>Hymenobacteraceae</taxon>
        <taxon>Hymenobacter</taxon>
    </lineage>
</organism>
<dbReference type="RefSeq" id="WP_086595500.1">
    <property type="nucleotide sequence ID" value="NZ_MTSE01000010.1"/>
</dbReference>
<sequence length="150" mass="16592">MKKLLILLAAFALSTGVASAQTDDLSTAGGTARGGMGRGMQRSPEQMAEARAKQLTTQLGLNADQTEKVRQLTLTQAQQMQEKRASAMASGDRTTMRNDMQAAREQYETQLKGILTPEQYTKYATMREDRMEGRKEGKAKMKDDKVKLKS</sequence>
<accession>A0A243WAQ7</accession>
<dbReference type="OrthoDB" id="884879at2"/>
<dbReference type="EMBL" id="MTSE01000010">
    <property type="protein sequence ID" value="OUJ72460.1"/>
    <property type="molecule type" value="Genomic_DNA"/>
</dbReference>
<protein>
    <recommendedName>
        <fullName evidence="5">DUF4890 domain-containing protein</fullName>
    </recommendedName>
</protein>
<evidence type="ECO:0000256" key="1">
    <source>
        <dbReference type="SAM" id="MobiDB-lite"/>
    </source>
</evidence>
<feature type="chain" id="PRO_5013281006" description="DUF4890 domain-containing protein" evidence="2">
    <location>
        <begin position="21"/>
        <end position="150"/>
    </location>
</feature>
<evidence type="ECO:0008006" key="5">
    <source>
        <dbReference type="Google" id="ProtNLM"/>
    </source>
</evidence>
<evidence type="ECO:0000313" key="4">
    <source>
        <dbReference type="Proteomes" id="UP000194873"/>
    </source>
</evidence>
<feature type="region of interest" description="Disordered" evidence="1">
    <location>
        <begin position="22"/>
        <end position="53"/>
    </location>
</feature>
<proteinExistence type="predicted"/>
<dbReference type="Proteomes" id="UP000194873">
    <property type="component" value="Unassembled WGS sequence"/>
</dbReference>
<evidence type="ECO:0000313" key="3">
    <source>
        <dbReference type="EMBL" id="OUJ72460.1"/>
    </source>
</evidence>
<evidence type="ECO:0000256" key="2">
    <source>
        <dbReference type="SAM" id="SignalP"/>
    </source>
</evidence>
<feature type="region of interest" description="Disordered" evidence="1">
    <location>
        <begin position="122"/>
        <end position="150"/>
    </location>
</feature>
<keyword evidence="2" id="KW-0732">Signal</keyword>
<gene>
    <name evidence="3" type="ORF">BXP70_18025</name>
</gene>
<feature type="compositionally biased region" description="Basic and acidic residues" evidence="1">
    <location>
        <begin position="125"/>
        <end position="150"/>
    </location>
</feature>
<dbReference type="Gene3D" id="1.20.120.1490">
    <property type="match status" value="1"/>
</dbReference>